<proteinExistence type="predicted"/>
<dbReference type="RefSeq" id="XP_067155048.1">
    <property type="nucleotide sequence ID" value="XM_067298947.1"/>
</dbReference>
<keyword evidence="2" id="KW-1185">Reference proteome</keyword>
<sequence length="155" mass="18216">MWTITGNRRPRKEFEERGVRRTRPRRYGSSRGKTCLPARPTRLRSFGFIDRGPLQHLLVGSRLKHARCPRTPLRRWLLSKLNALLSPSREAVSALSWGQRGQFVIIIDFFRCKEAPRETFCSFRITGPLARISYTEHQTRKPFPSYQNMLLNYIL</sequence>
<organism evidence="2 3">
    <name type="scientific">Apteryx mantelli</name>
    <name type="common">North Island brown kiwi</name>
    <dbReference type="NCBI Taxonomy" id="2696672"/>
    <lineage>
        <taxon>Eukaryota</taxon>
        <taxon>Metazoa</taxon>
        <taxon>Chordata</taxon>
        <taxon>Craniata</taxon>
        <taxon>Vertebrata</taxon>
        <taxon>Euteleostomi</taxon>
        <taxon>Archelosauria</taxon>
        <taxon>Archosauria</taxon>
        <taxon>Dinosauria</taxon>
        <taxon>Saurischia</taxon>
        <taxon>Theropoda</taxon>
        <taxon>Coelurosauria</taxon>
        <taxon>Aves</taxon>
        <taxon>Palaeognathae</taxon>
        <taxon>Apterygiformes</taxon>
        <taxon>Apterygidae</taxon>
        <taxon>Apteryx</taxon>
    </lineage>
</organism>
<evidence type="ECO:0000313" key="3">
    <source>
        <dbReference type="RefSeq" id="XP_067155048.1"/>
    </source>
</evidence>
<name>A0ABM4EQS4_9AVES</name>
<evidence type="ECO:0000313" key="2">
    <source>
        <dbReference type="Proteomes" id="UP001652627"/>
    </source>
</evidence>
<reference evidence="3" key="1">
    <citation type="submission" date="2025-08" db="UniProtKB">
        <authorList>
            <consortium name="RefSeq"/>
        </authorList>
    </citation>
    <scope>IDENTIFICATION</scope>
    <source>
        <tissue evidence="3">Blood</tissue>
    </source>
</reference>
<protein>
    <submittedName>
        <fullName evidence="3">Uncharacterized protein isoform X1</fullName>
    </submittedName>
</protein>
<dbReference type="GeneID" id="106492437"/>
<evidence type="ECO:0000256" key="1">
    <source>
        <dbReference type="SAM" id="MobiDB-lite"/>
    </source>
</evidence>
<feature type="region of interest" description="Disordered" evidence="1">
    <location>
        <begin position="1"/>
        <end position="33"/>
    </location>
</feature>
<dbReference type="Proteomes" id="UP001652627">
    <property type="component" value="Chromosome 6"/>
</dbReference>
<gene>
    <name evidence="3" type="primary">LOC106492437</name>
</gene>
<accession>A0ABM4EQS4</accession>